<keyword evidence="5 7" id="KW-0472">Membrane</keyword>
<protein>
    <submittedName>
        <fullName evidence="8">Lysophospholipid acyltransferase family protein</fullName>
    </submittedName>
</protein>
<evidence type="ECO:0000256" key="3">
    <source>
        <dbReference type="ARBA" id="ARBA00022519"/>
    </source>
</evidence>
<keyword evidence="7" id="KW-1133">Transmembrane helix</keyword>
<dbReference type="Pfam" id="PF03279">
    <property type="entry name" value="Lip_A_acyltrans"/>
    <property type="match status" value="1"/>
</dbReference>
<keyword evidence="3" id="KW-0997">Cell inner membrane</keyword>
<evidence type="ECO:0000256" key="7">
    <source>
        <dbReference type="SAM" id="Phobius"/>
    </source>
</evidence>
<evidence type="ECO:0000256" key="5">
    <source>
        <dbReference type="ARBA" id="ARBA00023136"/>
    </source>
</evidence>
<proteinExistence type="predicted"/>
<evidence type="ECO:0000256" key="1">
    <source>
        <dbReference type="ARBA" id="ARBA00004533"/>
    </source>
</evidence>
<comment type="caution">
    <text evidence="8">The sequence shown here is derived from an EMBL/GenBank/DDBJ whole genome shotgun (WGS) entry which is preliminary data.</text>
</comment>
<feature type="transmembrane region" description="Helical" evidence="7">
    <location>
        <begin position="20"/>
        <end position="40"/>
    </location>
</feature>
<sequence length="296" mass="35717">MWNKILYALLYGWVKLHALLPMQVLYLLSDLLYLLVYRIVGYRVKVTRRNLEASFPDRSTDELRKLERRFYHHFCDYIVETIKMAHISLEEIQQRAYIENIEVADKLMDEGHRCLILAMGHYGNWEWYSASTTVFREVKMYQIYRPLKNLAVDKLFINLRTRFGSFGIKKNDTIRDIIRVKQSGERSVVIFLADQTPSRANLHYWTNFLNQDTAILTGPERIARKLDLPVVFLDVRKLDRGHYTLRLELITEHPRETAENEITEEYARRLERMIQRDPAYWLWTHKRWKYQRENKE</sequence>
<dbReference type="PANTHER" id="PTHR30606:SF10">
    <property type="entry name" value="PHOSPHATIDYLINOSITOL MANNOSIDE ACYLTRANSFERASE"/>
    <property type="match status" value="1"/>
</dbReference>
<accession>A0A9D2BH10</accession>
<evidence type="ECO:0000256" key="6">
    <source>
        <dbReference type="ARBA" id="ARBA00023315"/>
    </source>
</evidence>
<keyword evidence="2" id="KW-1003">Cell membrane</keyword>
<dbReference type="CDD" id="cd07984">
    <property type="entry name" value="LPLAT_LABLAT-like"/>
    <property type="match status" value="1"/>
</dbReference>
<dbReference type="PANTHER" id="PTHR30606">
    <property type="entry name" value="LIPID A BIOSYNTHESIS LAUROYL ACYLTRANSFERASE"/>
    <property type="match status" value="1"/>
</dbReference>
<comment type="subcellular location">
    <subcellularLocation>
        <location evidence="1">Cell inner membrane</location>
    </subcellularLocation>
</comment>
<reference evidence="8" key="1">
    <citation type="journal article" date="2021" name="PeerJ">
        <title>Extensive microbial diversity within the chicken gut microbiome revealed by metagenomics and culture.</title>
        <authorList>
            <person name="Gilroy R."/>
            <person name="Ravi A."/>
            <person name="Getino M."/>
            <person name="Pursley I."/>
            <person name="Horton D.L."/>
            <person name="Alikhan N.F."/>
            <person name="Baker D."/>
            <person name="Gharbi K."/>
            <person name="Hall N."/>
            <person name="Watson M."/>
            <person name="Adriaenssens E.M."/>
            <person name="Foster-Nyarko E."/>
            <person name="Jarju S."/>
            <person name="Secka A."/>
            <person name="Antonio M."/>
            <person name="Oren A."/>
            <person name="Chaudhuri R.R."/>
            <person name="La Ragione R."/>
            <person name="Hildebrand F."/>
            <person name="Pallen M.J."/>
        </authorList>
    </citation>
    <scope>NUCLEOTIDE SEQUENCE</scope>
    <source>
        <strain evidence="8">ChiGjej6B6-14162</strain>
    </source>
</reference>
<evidence type="ECO:0000313" key="9">
    <source>
        <dbReference type="Proteomes" id="UP000886740"/>
    </source>
</evidence>
<dbReference type="Proteomes" id="UP000886740">
    <property type="component" value="Unassembled WGS sequence"/>
</dbReference>
<organism evidence="8 9">
    <name type="scientific">Candidatus Parabacteroides intestinipullorum</name>
    <dbReference type="NCBI Taxonomy" id="2838723"/>
    <lineage>
        <taxon>Bacteria</taxon>
        <taxon>Pseudomonadati</taxon>
        <taxon>Bacteroidota</taxon>
        <taxon>Bacteroidia</taxon>
        <taxon>Bacteroidales</taxon>
        <taxon>Tannerellaceae</taxon>
        <taxon>Parabacteroides</taxon>
    </lineage>
</organism>
<evidence type="ECO:0000313" key="8">
    <source>
        <dbReference type="EMBL" id="HIX75866.1"/>
    </source>
</evidence>
<name>A0A9D2BH10_9BACT</name>
<dbReference type="PIRSF" id="PIRSF026649">
    <property type="entry name" value="MsbB"/>
    <property type="match status" value="1"/>
</dbReference>
<evidence type="ECO:0000256" key="2">
    <source>
        <dbReference type="ARBA" id="ARBA00022475"/>
    </source>
</evidence>
<dbReference type="GO" id="GO:0016746">
    <property type="term" value="F:acyltransferase activity"/>
    <property type="evidence" value="ECO:0007669"/>
    <property type="project" value="UniProtKB-KW"/>
</dbReference>
<evidence type="ECO:0000256" key="4">
    <source>
        <dbReference type="ARBA" id="ARBA00022679"/>
    </source>
</evidence>
<gene>
    <name evidence="8" type="ORF">H9977_12665</name>
</gene>
<keyword evidence="6 8" id="KW-0012">Acyltransferase</keyword>
<dbReference type="GO" id="GO:0009247">
    <property type="term" value="P:glycolipid biosynthetic process"/>
    <property type="evidence" value="ECO:0007669"/>
    <property type="project" value="UniProtKB-ARBA"/>
</dbReference>
<dbReference type="InterPro" id="IPR004960">
    <property type="entry name" value="LipA_acyltrans"/>
</dbReference>
<reference evidence="8" key="2">
    <citation type="submission" date="2021-04" db="EMBL/GenBank/DDBJ databases">
        <authorList>
            <person name="Gilroy R."/>
        </authorList>
    </citation>
    <scope>NUCLEOTIDE SEQUENCE</scope>
    <source>
        <strain evidence="8">ChiGjej6B6-14162</strain>
    </source>
</reference>
<dbReference type="EMBL" id="DXEL01000085">
    <property type="protein sequence ID" value="HIX75866.1"/>
    <property type="molecule type" value="Genomic_DNA"/>
</dbReference>
<keyword evidence="4" id="KW-0808">Transferase</keyword>
<dbReference type="AlphaFoldDB" id="A0A9D2BH10"/>
<keyword evidence="7" id="KW-0812">Transmembrane</keyword>
<dbReference type="GO" id="GO:0005886">
    <property type="term" value="C:plasma membrane"/>
    <property type="evidence" value="ECO:0007669"/>
    <property type="project" value="UniProtKB-SubCell"/>
</dbReference>